<dbReference type="Proteomes" id="UP000534783">
    <property type="component" value="Unassembled WGS sequence"/>
</dbReference>
<sequence>MSLKKIVSILFFIASTVPFHLSALAQPVITGVSGSLSHGTAVTISGLGFGSKTAGPPIIWDDFEKGIQGGAIKGNLPVIGPAWDDYFNGTIGPKYSNVGVRPNSTVSSFHDFLNGGSNISLEYSGQHSSVYFTFWWKMQKQSTSWSRNIKPWLEYGSDGLLPMTYAGLGMGGTADSKLRSSVQDNPTINIPTLWGSTRIEDIENEWVRFEVYLVQSTPNVPDGKYKMWVHRPSSPVPSILLDLNGDAYITRTTTKTWRQWHFGSYFAKDNPTDARALVYIDDLYFDTTQARVEIGNAPIWTAVTHREIQVPTSWADTSVQVTLNKGSFGSLNDTYLYIVNADGTANPVGFPLCQDCPQPPKNLQVQ</sequence>
<keyword evidence="3" id="KW-1185">Reference proteome</keyword>
<protein>
    <recommendedName>
        <fullName evidence="4">IPT/TIG domain-containing protein</fullName>
    </recommendedName>
</protein>
<organism evidence="2 3">
    <name type="scientific">Candidatus Manganitrophus noduliformans</name>
    <dbReference type="NCBI Taxonomy" id="2606439"/>
    <lineage>
        <taxon>Bacteria</taxon>
        <taxon>Pseudomonadati</taxon>
        <taxon>Nitrospirota</taxon>
        <taxon>Nitrospiria</taxon>
        <taxon>Candidatus Troglogloeales</taxon>
        <taxon>Candidatus Manganitrophaceae</taxon>
        <taxon>Candidatus Manganitrophus</taxon>
    </lineage>
</organism>
<evidence type="ECO:0008006" key="4">
    <source>
        <dbReference type="Google" id="ProtNLM"/>
    </source>
</evidence>
<evidence type="ECO:0000256" key="1">
    <source>
        <dbReference type="SAM" id="SignalP"/>
    </source>
</evidence>
<feature type="chain" id="PRO_5031571386" description="IPT/TIG domain-containing protein" evidence="1">
    <location>
        <begin position="26"/>
        <end position="366"/>
    </location>
</feature>
<keyword evidence="1" id="KW-0732">Signal</keyword>
<evidence type="ECO:0000313" key="2">
    <source>
        <dbReference type="EMBL" id="NKE72132.1"/>
    </source>
</evidence>
<reference evidence="2 3" key="1">
    <citation type="journal article" date="2020" name="Nature">
        <title>Bacterial chemolithoautotrophy via manganese oxidation.</title>
        <authorList>
            <person name="Yu H."/>
            <person name="Leadbetter J.R."/>
        </authorList>
    </citation>
    <scope>NUCLEOTIDE SEQUENCE [LARGE SCALE GENOMIC DNA]</scope>
    <source>
        <strain evidence="2 3">Mn-1</strain>
    </source>
</reference>
<dbReference type="RefSeq" id="WP_168061521.1">
    <property type="nucleotide sequence ID" value="NZ_VTOW01000003.1"/>
</dbReference>
<dbReference type="EMBL" id="VTOW01000003">
    <property type="protein sequence ID" value="NKE72132.1"/>
    <property type="molecule type" value="Genomic_DNA"/>
</dbReference>
<name>A0A7X6DRN3_9BACT</name>
<gene>
    <name evidence="2" type="ORF">MNODULE_15390</name>
</gene>
<proteinExistence type="predicted"/>
<comment type="caution">
    <text evidence="2">The sequence shown here is derived from an EMBL/GenBank/DDBJ whole genome shotgun (WGS) entry which is preliminary data.</text>
</comment>
<evidence type="ECO:0000313" key="3">
    <source>
        <dbReference type="Proteomes" id="UP000534783"/>
    </source>
</evidence>
<dbReference type="AlphaFoldDB" id="A0A7X6DRN3"/>
<accession>A0A7X6DRN3</accession>
<feature type="signal peptide" evidence="1">
    <location>
        <begin position="1"/>
        <end position="25"/>
    </location>
</feature>